<dbReference type="SUPFAM" id="SSF56935">
    <property type="entry name" value="Porins"/>
    <property type="match status" value="1"/>
</dbReference>
<feature type="region of interest" description="Disordered" evidence="1">
    <location>
        <begin position="480"/>
        <end position="507"/>
    </location>
</feature>
<keyword evidence="2" id="KW-0732">Signal</keyword>
<dbReference type="InterPro" id="IPR013784">
    <property type="entry name" value="Carb-bd-like_fold"/>
</dbReference>
<dbReference type="Proteomes" id="UP000323567">
    <property type="component" value="Unassembled WGS sequence"/>
</dbReference>
<feature type="signal peptide" evidence="2">
    <location>
        <begin position="1"/>
        <end position="23"/>
    </location>
</feature>
<evidence type="ECO:0000256" key="2">
    <source>
        <dbReference type="SAM" id="SignalP"/>
    </source>
</evidence>
<evidence type="ECO:0000313" key="4">
    <source>
        <dbReference type="EMBL" id="KAA2372096.1"/>
    </source>
</evidence>
<dbReference type="Pfam" id="PF14905">
    <property type="entry name" value="OMP_b-brl_3"/>
    <property type="match status" value="1"/>
</dbReference>
<organism evidence="4 5">
    <name type="scientific">Alistipes shahii</name>
    <dbReference type="NCBI Taxonomy" id="328814"/>
    <lineage>
        <taxon>Bacteria</taxon>
        <taxon>Pseudomonadati</taxon>
        <taxon>Bacteroidota</taxon>
        <taxon>Bacteroidia</taxon>
        <taxon>Bacteroidales</taxon>
        <taxon>Rikenellaceae</taxon>
        <taxon>Alistipes</taxon>
    </lineage>
</organism>
<dbReference type="EMBL" id="VVXK01000001">
    <property type="protein sequence ID" value="KAA2372096.1"/>
    <property type="molecule type" value="Genomic_DNA"/>
</dbReference>
<evidence type="ECO:0000313" key="5">
    <source>
        <dbReference type="Proteomes" id="UP000323567"/>
    </source>
</evidence>
<gene>
    <name evidence="4" type="ORF">F2Y13_01100</name>
</gene>
<dbReference type="AlphaFoldDB" id="A0A5B3GFM9"/>
<evidence type="ECO:0000256" key="1">
    <source>
        <dbReference type="SAM" id="MobiDB-lite"/>
    </source>
</evidence>
<feature type="domain" description="Outer membrane protein beta-barrel" evidence="3">
    <location>
        <begin position="455"/>
        <end position="766"/>
    </location>
</feature>
<name>A0A5B3GFM9_9BACT</name>
<comment type="caution">
    <text evidence="4">The sequence shown here is derived from an EMBL/GenBank/DDBJ whole genome shotgun (WGS) entry which is preliminary data.</text>
</comment>
<protein>
    <submittedName>
        <fullName evidence="4">Outer membrane beta-barrel protein</fullName>
    </submittedName>
</protein>
<dbReference type="RefSeq" id="WP_149886842.1">
    <property type="nucleotide sequence ID" value="NZ_VVXK01000001.1"/>
</dbReference>
<dbReference type="InterPro" id="IPR041700">
    <property type="entry name" value="OMP_b-brl_3"/>
</dbReference>
<dbReference type="SUPFAM" id="SSF49452">
    <property type="entry name" value="Starch-binding domain-like"/>
    <property type="match status" value="1"/>
</dbReference>
<evidence type="ECO:0000259" key="3">
    <source>
        <dbReference type="Pfam" id="PF14905"/>
    </source>
</evidence>
<dbReference type="GO" id="GO:0030246">
    <property type="term" value="F:carbohydrate binding"/>
    <property type="evidence" value="ECO:0007669"/>
    <property type="project" value="InterPro"/>
</dbReference>
<proteinExistence type="predicted"/>
<reference evidence="4 5" key="1">
    <citation type="journal article" date="2019" name="Nat. Med.">
        <title>A library of human gut bacterial isolates paired with longitudinal multiomics data enables mechanistic microbiome research.</title>
        <authorList>
            <person name="Poyet M."/>
            <person name="Groussin M."/>
            <person name="Gibbons S.M."/>
            <person name="Avila-Pacheco J."/>
            <person name="Jiang X."/>
            <person name="Kearney S.M."/>
            <person name="Perrotta A.R."/>
            <person name="Berdy B."/>
            <person name="Zhao S."/>
            <person name="Lieberman T.D."/>
            <person name="Swanson P.K."/>
            <person name="Smith M."/>
            <person name="Roesemann S."/>
            <person name="Alexander J.E."/>
            <person name="Rich S.A."/>
            <person name="Livny J."/>
            <person name="Vlamakis H."/>
            <person name="Clish C."/>
            <person name="Bullock K."/>
            <person name="Deik A."/>
            <person name="Scott J."/>
            <person name="Pierce K.A."/>
            <person name="Xavier R.J."/>
            <person name="Alm E.J."/>
        </authorList>
    </citation>
    <scope>NUCLEOTIDE SEQUENCE [LARGE SCALE GENOMIC DNA]</scope>
    <source>
        <strain evidence="4 5">BIOML-A2</strain>
    </source>
</reference>
<sequence length="943" mass="105978">MNPGKTLLLLQFLLCAATAAAQSAEVRFRVADRATREAVVGAVAELRSRTDTAAAPLYTTSDIDGRGTFPRVPHGDYRLTVTSLGYDSLRRDLRVGAATVRLDSLWLAPRAEAIDQVTVEAPALHSSVRGDTLSYRASAYKVSFGADAESLISKMPGLEVADGGIEAQGRTVQRVYVDGREFFGNDVMSAIRNIPADMIESIDIYNSQSDQSEFTGVDTGEGHTSLNIVTLPDKRRGAFGRLYGAYGIADKYIGGGNVNIFDNDRRISVVGLANNISRQNFSFEDILGTTDRSGRKSPNNSFMVRPLDGISTVQAIGVNYSDDWGAKGKVTASYFFNRTDNRNTSQSDRQTFTSTDKLVLYNDENRSKTLNLNHRFNSRIDYKFSDRHSVMMRTSFSLQDNNSRNELRSRTDNKFSDDDIRFVYRRRNFGHNNSDGYNVSNYLLYRYRLPGAKSHNLTVGAGGTYRSYEQLSRPRQYTFRDPDNIECDTSDYSSRNITRTDRDQPGYDVNGNVSYTRSLSKRSRLSFEYRINYTDNSVERNTFVLTKENVFPDERNPRQSTEYDYAYLTHRIGSTYQYYFKKTKIAGTLHYQHAAFSSDYAFPYARKTETSFDNLTYSVVANINVNRNNTLKFNASGRTSNPRATDLQDIVNTTNRQNVFAGNPGLDPVYTHRLSGQYIRANPAKGRTFTVSAEATASPNTITDSLVIDSPDFVIDDEGTKLGEGNQYTKPVNLAGLWSLRASVNYGMPVRWLRSNLNFRAGISTGRIPSIINGERNFLNNNVYNAGLTLGSNISEAVDFRLSYTGRYNVSRSSSEVRTLDNTYFSQTAKAETTFVLWKRLVLRANADYNYYRGITDTFLEERLICNAMLGVKLFRNCLGEASVGVNDILDQNGTTFRRTVSGTTLRNVTNLAVGRYVSFQFTYNLRLFRRQSNAVMDALQGK</sequence>
<feature type="chain" id="PRO_5022886637" evidence="2">
    <location>
        <begin position="24"/>
        <end position="943"/>
    </location>
</feature>
<accession>A0A5B3GFM9</accession>